<dbReference type="AlphaFoldDB" id="K6D339"/>
<dbReference type="EMBL" id="AJLR01000157">
    <property type="protein sequence ID" value="EKN62463.1"/>
    <property type="molecule type" value="Genomic_DNA"/>
</dbReference>
<protein>
    <recommendedName>
        <fullName evidence="3">Lysozyme</fullName>
        <ecNumber evidence="3">3.2.1.17</ecNumber>
    </recommendedName>
</protein>
<dbReference type="EC" id="3.2.1.17" evidence="3"/>
<dbReference type="InterPro" id="IPR023346">
    <property type="entry name" value="Lysozyme-like_dom_sf"/>
</dbReference>
<comment type="catalytic activity">
    <reaction evidence="3">
        <text>Hydrolysis of (1-&gt;4)-beta-linkages between N-acetylmuramic acid and N-acetyl-D-glucosamine residues in a peptidoglycan and between N-acetyl-D-glucosamine residues in chitodextrins.</text>
        <dbReference type="EC" id="3.2.1.17"/>
    </reaction>
</comment>
<keyword evidence="5" id="KW-1185">Reference proteome</keyword>
<dbReference type="PATRIC" id="fig|1131731.3.peg.4282"/>
<dbReference type="InterPro" id="IPR002196">
    <property type="entry name" value="Glyco_hydro_24"/>
</dbReference>
<organism evidence="4 5">
    <name type="scientific">Schinkia azotoformans LMG 9581</name>
    <dbReference type="NCBI Taxonomy" id="1131731"/>
    <lineage>
        <taxon>Bacteria</taxon>
        <taxon>Bacillati</taxon>
        <taxon>Bacillota</taxon>
        <taxon>Bacilli</taxon>
        <taxon>Bacillales</taxon>
        <taxon>Bacillaceae</taxon>
        <taxon>Calidifontibacillus/Schinkia group</taxon>
        <taxon>Schinkia</taxon>
    </lineage>
</organism>
<dbReference type="GO" id="GO:0003796">
    <property type="term" value="F:lysozyme activity"/>
    <property type="evidence" value="ECO:0007669"/>
    <property type="project" value="UniProtKB-EC"/>
</dbReference>
<dbReference type="GeneID" id="89470267"/>
<evidence type="ECO:0000256" key="1">
    <source>
        <dbReference type="ARBA" id="ARBA00022529"/>
    </source>
</evidence>
<dbReference type="GO" id="GO:0009253">
    <property type="term" value="P:peptidoglycan catabolic process"/>
    <property type="evidence" value="ECO:0007669"/>
    <property type="project" value="InterPro"/>
</dbReference>
<keyword evidence="3" id="KW-0378">Hydrolase</keyword>
<dbReference type="RefSeq" id="WP_003333435.1">
    <property type="nucleotide sequence ID" value="NZ_AJLR01000157.1"/>
</dbReference>
<evidence type="ECO:0000313" key="5">
    <source>
        <dbReference type="Proteomes" id="UP000006315"/>
    </source>
</evidence>
<dbReference type="InterPro" id="IPR023347">
    <property type="entry name" value="Lysozyme_dom_sf"/>
</dbReference>
<dbReference type="GO" id="GO:0016998">
    <property type="term" value="P:cell wall macromolecule catabolic process"/>
    <property type="evidence" value="ECO:0007669"/>
    <property type="project" value="InterPro"/>
</dbReference>
<sequence length="125" mass="13863">MESTSEFVARIHDKLLDDLAINSENPINALSCASKLSQNQFDALASITFNGGPRVLKTNDMVTMLNDPKVFPDFIGPLSRSDLNTLAEEVKKAFTYGLAQGLAPRRNREADLFCKGQKYTHNTIE</sequence>
<evidence type="ECO:0000256" key="3">
    <source>
        <dbReference type="RuleBase" id="RU003788"/>
    </source>
</evidence>
<dbReference type="SUPFAM" id="SSF53955">
    <property type="entry name" value="Lysozyme-like"/>
    <property type="match status" value="1"/>
</dbReference>
<gene>
    <name evidence="4" type="ORF">BAZO_20978</name>
</gene>
<proteinExistence type="inferred from homology"/>
<dbReference type="Pfam" id="PF00959">
    <property type="entry name" value="Phage_lysozyme"/>
    <property type="match status" value="1"/>
</dbReference>
<comment type="caution">
    <text evidence="4">The sequence shown here is derived from an EMBL/GenBank/DDBJ whole genome shotgun (WGS) entry which is preliminary data.</text>
</comment>
<name>K6D339_SCHAZ</name>
<dbReference type="Proteomes" id="UP000006315">
    <property type="component" value="Unassembled WGS sequence"/>
</dbReference>
<accession>K6D339</accession>
<dbReference type="GO" id="GO:0042742">
    <property type="term" value="P:defense response to bacterium"/>
    <property type="evidence" value="ECO:0007669"/>
    <property type="project" value="UniProtKB-KW"/>
</dbReference>
<keyword evidence="3" id="KW-0326">Glycosidase</keyword>
<keyword evidence="2 3" id="KW-0081">Bacteriolytic enzyme</keyword>
<dbReference type="GO" id="GO:0031640">
    <property type="term" value="P:killing of cells of another organism"/>
    <property type="evidence" value="ECO:0007669"/>
    <property type="project" value="UniProtKB-KW"/>
</dbReference>
<reference evidence="4 5" key="1">
    <citation type="journal article" date="2012" name="Front. Microbiol.">
        <title>Redundancy and modularity in membrane-associated dissimilatory nitrate reduction in Bacillus.</title>
        <authorList>
            <person name="Heylen K."/>
            <person name="Keltjens J."/>
        </authorList>
    </citation>
    <scope>NUCLEOTIDE SEQUENCE [LARGE SCALE GENOMIC DNA]</scope>
    <source>
        <strain evidence="4 5">LMG 9581</strain>
    </source>
</reference>
<dbReference type="Gene3D" id="1.10.530.40">
    <property type="match status" value="1"/>
</dbReference>
<comment type="similarity">
    <text evidence="3">Belongs to the glycosyl hydrolase 24 family.</text>
</comment>
<evidence type="ECO:0000256" key="2">
    <source>
        <dbReference type="ARBA" id="ARBA00022638"/>
    </source>
</evidence>
<keyword evidence="1 3" id="KW-0929">Antimicrobial</keyword>
<evidence type="ECO:0000313" key="4">
    <source>
        <dbReference type="EMBL" id="EKN62463.1"/>
    </source>
</evidence>